<proteinExistence type="inferred from homology"/>
<comment type="pathway">
    <text evidence="9">Bacterial outer membrane biogenesis; lipopolysaccharide biosynthesis.</text>
</comment>
<organism evidence="10 11">
    <name type="scientific">Nitrincola iocasae</name>
    <dbReference type="NCBI Taxonomy" id="2614693"/>
    <lineage>
        <taxon>Bacteria</taxon>
        <taxon>Pseudomonadati</taxon>
        <taxon>Pseudomonadota</taxon>
        <taxon>Gammaproteobacteria</taxon>
        <taxon>Oceanospirillales</taxon>
        <taxon>Oceanospirillaceae</taxon>
        <taxon>Nitrincola</taxon>
    </lineage>
</organism>
<dbReference type="Pfam" id="PF03279">
    <property type="entry name" value="Lip_A_acyltrans"/>
    <property type="match status" value="1"/>
</dbReference>
<dbReference type="PANTHER" id="PTHR30606">
    <property type="entry name" value="LIPID A BIOSYNTHESIS LAUROYL ACYLTRANSFERASE"/>
    <property type="match status" value="1"/>
</dbReference>
<reference evidence="10 11" key="1">
    <citation type="submission" date="2019-09" db="EMBL/GenBank/DDBJ databases">
        <title>Nitrincola iocasae sp. nov., a bacterium isolated from the sediment collected at a cold seep field in South China Sea.</title>
        <authorList>
            <person name="Zhang H."/>
            <person name="Wang H."/>
            <person name="Li C."/>
        </authorList>
    </citation>
    <scope>NUCLEOTIDE SEQUENCE [LARGE SCALE GENOMIC DNA]</scope>
    <source>
        <strain evidence="10 11">KXZD1103</strain>
    </source>
</reference>
<dbReference type="GO" id="GO:0036104">
    <property type="term" value="P:Kdo2-lipid A biosynthetic process"/>
    <property type="evidence" value="ECO:0007669"/>
    <property type="project" value="UniProtKB-UniRule"/>
</dbReference>
<keyword evidence="5 9" id="KW-0448">Lipopolysaccharide biosynthesis</keyword>
<dbReference type="InterPro" id="IPR011920">
    <property type="entry name" value="Lipid_A_LpxL_LpxP"/>
</dbReference>
<keyword evidence="7 9" id="KW-0472">Membrane</keyword>
<dbReference type="UniPathway" id="UPA00030"/>
<evidence type="ECO:0000256" key="8">
    <source>
        <dbReference type="ARBA" id="ARBA00023315"/>
    </source>
</evidence>
<dbReference type="NCBIfam" id="TIGR02207">
    <property type="entry name" value="lipid_A_htrB"/>
    <property type="match status" value="1"/>
</dbReference>
<dbReference type="Proteomes" id="UP000325606">
    <property type="component" value="Chromosome"/>
</dbReference>
<evidence type="ECO:0000256" key="9">
    <source>
        <dbReference type="HAMAP-Rule" id="MF_01942"/>
    </source>
</evidence>
<keyword evidence="11" id="KW-1185">Reference proteome</keyword>
<dbReference type="PANTHER" id="PTHR30606:SF9">
    <property type="entry name" value="LIPID A BIOSYNTHESIS LAUROYLTRANSFERASE"/>
    <property type="match status" value="1"/>
</dbReference>
<accession>A0A5J6LJR5</accession>
<protein>
    <recommendedName>
        <fullName evidence="9">Lipid A biosynthesis acyltransferase</fullName>
        <ecNumber evidence="9">2.3.1.241</ecNumber>
    </recommendedName>
    <alternativeName>
        <fullName evidence="9">Kdo(2)-lipid IV(A) acyltransferase</fullName>
    </alternativeName>
</protein>
<dbReference type="GO" id="GO:0005886">
    <property type="term" value="C:plasma membrane"/>
    <property type="evidence" value="ECO:0007669"/>
    <property type="project" value="UniProtKB-SubCell"/>
</dbReference>
<feature type="short sequence motif" description="HXXXXD motif" evidence="9">
    <location>
        <begin position="130"/>
        <end position="135"/>
    </location>
</feature>
<keyword evidence="2 9" id="KW-0997">Cell inner membrane</keyword>
<evidence type="ECO:0000256" key="4">
    <source>
        <dbReference type="ARBA" id="ARBA00022692"/>
    </source>
</evidence>
<evidence type="ECO:0000256" key="6">
    <source>
        <dbReference type="ARBA" id="ARBA00022989"/>
    </source>
</evidence>
<keyword evidence="4 9" id="KW-0812">Transmembrane</keyword>
<keyword evidence="1 9" id="KW-1003">Cell membrane</keyword>
<keyword evidence="8 9" id="KW-0012">Acyltransferase</keyword>
<sequence length="306" mass="35693">MHKKPLQLLKQPKQWPILAWVALLRLLVLLPYRWQQHIGAGFGWLLSHLARERRHVTHTNLRLCFPDLSDAEHQQMFKKVFRHNGIGLMETAMAWWAPKSWFEQRVTLKGREHLDAALAKGKGVIMLGAHFSTLDLGGLLFSFYYPVNTLYRPNNNPLLDRIIYNGRARFTHNIDRSDFRSVIRKLKKNEIIWYAPDQDFGMKQSVFVPFFGVPAATLTATTRLTKLNDSPILMLAQHRLSNGTYELELFPIITPFPTGDEIADATRINAEIERAIRKDPEQYMWVHRRFKSHPQGKNFLYKKVKP</sequence>
<dbReference type="EC" id="2.3.1.241" evidence="9"/>
<dbReference type="GO" id="GO:0009245">
    <property type="term" value="P:lipid A biosynthetic process"/>
    <property type="evidence" value="ECO:0007669"/>
    <property type="project" value="InterPro"/>
</dbReference>
<dbReference type="GO" id="GO:0008913">
    <property type="term" value="F:Kdo2-lipid IVA acyltransferase activity"/>
    <property type="evidence" value="ECO:0007669"/>
    <property type="project" value="UniProtKB-EC"/>
</dbReference>
<evidence type="ECO:0000256" key="1">
    <source>
        <dbReference type="ARBA" id="ARBA00022475"/>
    </source>
</evidence>
<evidence type="ECO:0000256" key="3">
    <source>
        <dbReference type="ARBA" id="ARBA00022679"/>
    </source>
</evidence>
<comment type="function">
    <text evidence="9">Catalyzes the transfer of an acyl chain from an acyl-[acyl-carrier-protein] (ACP) to a Kdo(2)-lipid IV(A) to form a Kdo(2)-(acyl)-lipid IV(A).</text>
</comment>
<evidence type="ECO:0000313" key="10">
    <source>
        <dbReference type="EMBL" id="QEW08673.1"/>
    </source>
</evidence>
<dbReference type="EMBL" id="CP044222">
    <property type="protein sequence ID" value="QEW08673.1"/>
    <property type="molecule type" value="Genomic_DNA"/>
</dbReference>
<dbReference type="InterPro" id="IPR004960">
    <property type="entry name" value="LipA_acyltrans"/>
</dbReference>
<comment type="pathway">
    <text evidence="9">Glycolipid biosynthesis; KDO(2)-lipid A biosynthesis; KDO(2)-lipid A from CMP-3-deoxy-D-manno-octulosonate and lipid IV(A): step 3/4.</text>
</comment>
<dbReference type="UniPathway" id="UPA00360">
    <property type="reaction ID" value="UER00485"/>
</dbReference>
<comment type="subcellular location">
    <subcellularLocation>
        <location evidence="9">Cell inner membrane</location>
        <topology evidence="9">Single-pass membrane protein</topology>
    </subcellularLocation>
</comment>
<comment type="catalytic activity">
    <reaction evidence="9">
        <text>an alpha-Kdo-(2-&gt;4)-alpha-Kdo-(2-&gt;6)-lipid IVA + a fatty acyl-[ACP] = an alpha-Kdo-(2-&gt;4)-alpha-Kdo-(2-&gt;6)-(acyl)-lipid IVA + holo-[ACP]</text>
        <dbReference type="Rhea" id="RHEA:69396"/>
        <dbReference type="Rhea" id="RHEA-COMP:9685"/>
        <dbReference type="Rhea" id="RHEA-COMP:14125"/>
        <dbReference type="ChEBI" id="CHEBI:64479"/>
        <dbReference type="ChEBI" id="CHEBI:138651"/>
        <dbReference type="ChEBI" id="CHEBI:176429"/>
        <dbReference type="ChEBI" id="CHEBI:176430"/>
        <dbReference type="EC" id="2.3.1.241"/>
    </reaction>
</comment>
<dbReference type="CDD" id="cd07984">
    <property type="entry name" value="LPLAT_LABLAT-like"/>
    <property type="match status" value="1"/>
</dbReference>
<evidence type="ECO:0000313" key="11">
    <source>
        <dbReference type="Proteomes" id="UP000325606"/>
    </source>
</evidence>
<name>A0A5J6LJR5_9GAMM</name>
<keyword evidence="3 9" id="KW-0808">Transferase</keyword>
<dbReference type="PIRSF" id="PIRSF026649">
    <property type="entry name" value="MsbB"/>
    <property type="match status" value="1"/>
</dbReference>
<evidence type="ECO:0000256" key="2">
    <source>
        <dbReference type="ARBA" id="ARBA00022519"/>
    </source>
</evidence>
<comment type="similarity">
    <text evidence="9">Belongs to the LpxL/LpxM/LpxP family.</text>
</comment>
<dbReference type="AlphaFoldDB" id="A0A5J6LJR5"/>
<evidence type="ECO:0000256" key="5">
    <source>
        <dbReference type="ARBA" id="ARBA00022985"/>
    </source>
</evidence>
<dbReference type="GO" id="GO:0009103">
    <property type="term" value="P:lipopolysaccharide biosynthetic process"/>
    <property type="evidence" value="ECO:0007669"/>
    <property type="project" value="UniProtKB-UniRule"/>
</dbReference>
<gene>
    <name evidence="9 10" type="primary">lpxL</name>
    <name evidence="10" type="ORF">F5I99_17235</name>
</gene>
<evidence type="ECO:0000256" key="7">
    <source>
        <dbReference type="ARBA" id="ARBA00023136"/>
    </source>
</evidence>
<keyword evidence="6 9" id="KW-1133">Transmembrane helix</keyword>
<dbReference type="HAMAP" id="MF_01942">
    <property type="entry name" value="Lipid_A_LpxL_LpxP"/>
    <property type="match status" value="1"/>
</dbReference>
<dbReference type="KEGG" id="nik:F5I99_17235"/>